<gene>
    <name evidence="1" type="ORF">SAMN05444366_4182</name>
</gene>
<dbReference type="RefSeq" id="WP_139257031.1">
    <property type="nucleotide sequence ID" value="NZ_FRBY01000006.1"/>
</dbReference>
<dbReference type="PROSITE" id="PS51257">
    <property type="entry name" value="PROKAR_LIPOPROTEIN"/>
    <property type="match status" value="1"/>
</dbReference>
<dbReference type="AlphaFoldDB" id="A0A1M7LLT0"/>
<sequence>MKKLILICLTMSFLISCNSDEIVIDGFNYDAILNISVLNSNGDDLLNPDNSNAIDQSKIKILYLVKGKLIQEPNGTDHPRNFMIYKQDGLNIIRIFLNSSPEEQYPQTYIQWSENNTDIIKIEYNRTSNSVTKKTIWLNDKLVSDIEPYLKVIK</sequence>
<dbReference type="Proteomes" id="UP000184121">
    <property type="component" value="Unassembled WGS sequence"/>
</dbReference>
<evidence type="ECO:0000313" key="2">
    <source>
        <dbReference type="Proteomes" id="UP000184121"/>
    </source>
</evidence>
<name>A0A1M7LLT0_9FLAO</name>
<accession>A0A1M7LLT0</accession>
<keyword evidence="2" id="KW-1185">Reference proteome</keyword>
<dbReference type="EMBL" id="FRBY01000006">
    <property type="protein sequence ID" value="SHM79137.1"/>
    <property type="molecule type" value="Genomic_DNA"/>
</dbReference>
<dbReference type="STRING" id="29534.SAMN05444366_4182"/>
<dbReference type="OrthoDB" id="999541at2"/>
<proteinExistence type="predicted"/>
<evidence type="ECO:0008006" key="3">
    <source>
        <dbReference type="Google" id="ProtNLM"/>
    </source>
</evidence>
<protein>
    <recommendedName>
        <fullName evidence="3">Lipoprotein</fullName>
    </recommendedName>
</protein>
<organism evidence="1 2">
    <name type="scientific">Flavobacterium saccharophilum</name>
    <dbReference type="NCBI Taxonomy" id="29534"/>
    <lineage>
        <taxon>Bacteria</taxon>
        <taxon>Pseudomonadati</taxon>
        <taxon>Bacteroidota</taxon>
        <taxon>Flavobacteriia</taxon>
        <taxon>Flavobacteriales</taxon>
        <taxon>Flavobacteriaceae</taxon>
        <taxon>Flavobacterium</taxon>
    </lineage>
</organism>
<evidence type="ECO:0000313" key="1">
    <source>
        <dbReference type="EMBL" id="SHM79137.1"/>
    </source>
</evidence>
<reference evidence="2" key="1">
    <citation type="submission" date="2016-11" db="EMBL/GenBank/DDBJ databases">
        <authorList>
            <person name="Varghese N."/>
            <person name="Submissions S."/>
        </authorList>
    </citation>
    <scope>NUCLEOTIDE SEQUENCE [LARGE SCALE GENOMIC DNA]</scope>
    <source>
        <strain evidence="2">DSM 1811</strain>
    </source>
</reference>